<keyword evidence="3 6" id="KW-1133">Transmembrane helix</keyword>
<reference evidence="9" key="1">
    <citation type="submission" date="2024-06" db="EMBL/GenBank/DDBJ databases">
        <title>Multi-omics analyses provide insights into the biosynthesis of the anticancer antibiotic pleurotin in Hohenbuehelia grisea.</title>
        <authorList>
            <person name="Weaver J.A."/>
            <person name="Alberti F."/>
        </authorList>
    </citation>
    <scope>NUCLEOTIDE SEQUENCE [LARGE SCALE GENOMIC DNA]</scope>
    <source>
        <strain evidence="9">T-177</strain>
    </source>
</reference>
<evidence type="ECO:0000313" key="8">
    <source>
        <dbReference type="EMBL" id="KAL0959081.1"/>
    </source>
</evidence>
<evidence type="ECO:0000256" key="1">
    <source>
        <dbReference type="ARBA" id="ARBA00004167"/>
    </source>
</evidence>
<name>A0ABR3JVE6_9AGAR</name>
<keyword evidence="7" id="KW-0732">Signal</keyword>
<evidence type="ECO:0000256" key="6">
    <source>
        <dbReference type="SAM" id="Phobius"/>
    </source>
</evidence>
<protein>
    <recommendedName>
        <fullName evidence="10">Transmembrane protein</fullName>
    </recommendedName>
</protein>
<sequence>MVSGWMRRLFLILVLVCNLEVALAQSTSHAQCDAGFDWMFNSRQQSPCAMAEALGGVCTGGGFTLPPLETDEMYVGPYKSTQTVCRCSSVFYSLASACAACQSESWIKWSAYAYANCSTISVGWFPTNYPPGIPIPHYAFQNVTITDGWDLNIALADHGPESGASPSPRVSPTPTQTSSSHPNVGAIAGGVVGGIIGLGIIVAGTIFFVCRRRRHRDTPPALDLTTGTGSPPAGIDEKINGSITPFTPPQSPVLYNPSDPSTFPTLHTPDSSAHMTYATSPHQSMITPAGTETTLSYAEPISPRIAGYRGVAEV</sequence>
<feature type="region of interest" description="Disordered" evidence="5">
    <location>
        <begin position="157"/>
        <end position="183"/>
    </location>
</feature>
<comment type="caution">
    <text evidence="8">The sequence shown here is derived from an EMBL/GenBank/DDBJ whole genome shotgun (WGS) entry which is preliminary data.</text>
</comment>
<keyword evidence="9" id="KW-1185">Reference proteome</keyword>
<feature type="compositionally biased region" description="Low complexity" evidence="5">
    <location>
        <begin position="165"/>
        <end position="183"/>
    </location>
</feature>
<evidence type="ECO:0000256" key="4">
    <source>
        <dbReference type="ARBA" id="ARBA00023136"/>
    </source>
</evidence>
<evidence type="ECO:0000256" key="7">
    <source>
        <dbReference type="SAM" id="SignalP"/>
    </source>
</evidence>
<feature type="signal peptide" evidence="7">
    <location>
        <begin position="1"/>
        <end position="24"/>
    </location>
</feature>
<gene>
    <name evidence="8" type="ORF">HGRIS_014379</name>
</gene>
<keyword evidence="4 6" id="KW-0472">Membrane</keyword>
<evidence type="ECO:0000256" key="2">
    <source>
        <dbReference type="ARBA" id="ARBA00022692"/>
    </source>
</evidence>
<evidence type="ECO:0008006" key="10">
    <source>
        <dbReference type="Google" id="ProtNLM"/>
    </source>
</evidence>
<feature type="transmembrane region" description="Helical" evidence="6">
    <location>
        <begin position="184"/>
        <end position="210"/>
    </location>
</feature>
<accession>A0ABR3JVE6</accession>
<evidence type="ECO:0000256" key="5">
    <source>
        <dbReference type="SAM" id="MobiDB-lite"/>
    </source>
</evidence>
<evidence type="ECO:0000256" key="3">
    <source>
        <dbReference type="ARBA" id="ARBA00022989"/>
    </source>
</evidence>
<dbReference type="Proteomes" id="UP001556367">
    <property type="component" value="Unassembled WGS sequence"/>
</dbReference>
<dbReference type="PANTHER" id="PTHR15549:SF26">
    <property type="entry name" value="AXIAL BUDDING PATTERN PROTEIN 2-RELATED"/>
    <property type="match status" value="1"/>
</dbReference>
<dbReference type="InterPro" id="IPR051694">
    <property type="entry name" value="Immunoregulatory_rcpt-like"/>
</dbReference>
<feature type="chain" id="PRO_5046106423" description="Transmembrane protein" evidence="7">
    <location>
        <begin position="25"/>
        <end position="314"/>
    </location>
</feature>
<keyword evidence="2 6" id="KW-0812">Transmembrane</keyword>
<proteinExistence type="predicted"/>
<dbReference type="EMBL" id="JASNQZ010000003">
    <property type="protein sequence ID" value="KAL0959081.1"/>
    <property type="molecule type" value="Genomic_DNA"/>
</dbReference>
<comment type="subcellular location">
    <subcellularLocation>
        <location evidence="1">Membrane</location>
        <topology evidence="1">Single-pass membrane protein</topology>
    </subcellularLocation>
</comment>
<evidence type="ECO:0000313" key="9">
    <source>
        <dbReference type="Proteomes" id="UP001556367"/>
    </source>
</evidence>
<organism evidence="8 9">
    <name type="scientific">Hohenbuehelia grisea</name>
    <dbReference type="NCBI Taxonomy" id="104357"/>
    <lineage>
        <taxon>Eukaryota</taxon>
        <taxon>Fungi</taxon>
        <taxon>Dikarya</taxon>
        <taxon>Basidiomycota</taxon>
        <taxon>Agaricomycotina</taxon>
        <taxon>Agaricomycetes</taxon>
        <taxon>Agaricomycetidae</taxon>
        <taxon>Agaricales</taxon>
        <taxon>Pleurotineae</taxon>
        <taxon>Pleurotaceae</taxon>
        <taxon>Hohenbuehelia</taxon>
    </lineage>
</organism>
<dbReference type="PANTHER" id="PTHR15549">
    <property type="entry name" value="PAIRED IMMUNOGLOBULIN-LIKE TYPE 2 RECEPTOR"/>
    <property type="match status" value="1"/>
</dbReference>